<protein>
    <recommendedName>
        <fullName evidence="7">Sigma-54 factor interaction domain-containing protein</fullName>
    </recommendedName>
</protein>
<dbReference type="InterPro" id="IPR027417">
    <property type="entry name" value="P-loop_NTPase"/>
</dbReference>
<evidence type="ECO:0000313" key="9">
    <source>
        <dbReference type="Proteomes" id="UP000019140"/>
    </source>
</evidence>
<dbReference type="AlphaFoldDB" id="W4MF64"/>
<dbReference type="InterPro" id="IPR009057">
    <property type="entry name" value="Homeodomain-like_sf"/>
</dbReference>
<dbReference type="PANTHER" id="PTHR32071:SF57">
    <property type="entry name" value="C4-DICARBOXYLATE TRANSPORT TRANSCRIPTIONAL REGULATORY PROTEIN DCTD"/>
    <property type="match status" value="1"/>
</dbReference>
<dbReference type="PROSITE" id="PS50045">
    <property type="entry name" value="SIGMA54_INTERACT_4"/>
    <property type="match status" value="1"/>
</dbReference>
<keyword evidence="1" id="KW-0547">Nucleotide-binding</keyword>
<accession>W4MF64</accession>
<evidence type="ECO:0000256" key="6">
    <source>
        <dbReference type="SAM" id="MobiDB-lite"/>
    </source>
</evidence>
<dbReference type="GO" id="GO:0006355">
    <property type="term" value="P:regulation of DNA-templated transcription"/>
    <property type="evidence" value="ECO:0007669"/>
    <property type="project" value="InterPro"/>
</dbReference>
<evidence type="ECO:0000259" key="7">
    <source>
        <dbReference type="PROSITE" id="PS50045"/>
    </source>
</evidence>
<dbReference type="InterPro" id="IPR003593">
    <property type="entry name" value="AAA+_ATPase"/>
</dbReference>
<dbReference type="Gene3D" id="1.10.8.60">
    <property type="match status" value="1"/>
</dbReference>
<reference evidence="8 9" key="1">
    <citation type="journal article" date="2014" name="Nature">
        <title>An environmental bacterial taxon with a large and distinct metabolic repertoire.</title>
        <authorList>
            <person name="Wilson M.C."/>
            <person name="Mori T."/>
            <person name="Ruckert C."/>
            <person name="Uria A.R."/>
            <person name="Helf M.J."/>
            <person name="Takada K."/>
            <person name="Gernert C."/>
            <person name="Steffens U.A."/>
            <person name="Heycke N."/>
            <person name="Schmitt S."/>
            <person name="Rinke C."/>
            <person name="Helfrich E.J."/>
            <person name="Brachmann A.O."/>
            <person name="Gurgui C."/>
            <person name="Wakimoto T."/>
            <person name="Kracht M."/>
            <person name="Crusemann M."/>
            <person name="Hentschel U."/>
            <person name="Abe I."/>
            <person name="Matsunaga S."/>
            <person name="Kalinowski J."/>
            <person name="Takeyama H."/>
            <person name="Piel J."/>
        </authorList>
    </citation>
    <scope>NUCLEOTIDE SEQUENCE [LARGE SCALE GENOMIC DNA]</scope>
    <source>
        <strain evidence="9">TSY2</strain>
    </source>
</reference>
<dbReference type="InterPro" id="IPR025943">
    <property type="entry name" value="Sigma_54_int_dom_ATP-bd_2"/>
</dbReference>
<dbReference type="FunFam" id="3.40.50.300:FF:000006">
    <property type="entry name" value="DNA-binding transcriptional regulator NtrC"/>
    <property type="match status" value="1"/>
</dbReference>
<dbReference type="PROSITE" id="PS00688">
    <property type="entry name" value="SIGMA54_INTERACT_3"/>
    <property type="match status" value="1"/>
</dbReference>
<evidence type="ECO:0000256" key="4">
    <source>
        <dbReference type="ARBA" id="ARBA00023125"/>
    </source>
</evidence>
<dbReference type="InterPro" id="IPR058031">
    <property type="entry name" value="AAA_lid_NorR"/>
</dbReference>
<dbReference type="Pfam" id="PF00158">
    <property type="entry name" value="Sigma54_activat"/>
    <property type="match status" value="1"/>
</dbReference>
<name>W4MF64_9BACT</name>
<feature type="region of interest" description="Disordered" evidence="6">
    <location>
        <begin position="446"/>
        <end position="466"/>
    </location>
</feature>
<dbReference type="InterPro" id="IPR025944">
    <property type="entry name" value="Sigma_54_int_dom_CS"/>
</dbReference>
<dbReference type="Pfam" id="PF02954">
    <property type="entry name" value="HTH_8"/>
    <property type="match status" value="1"/>
</dbReference>
<evidence type="ECO:0000256" key="1">
    <source>
        <dbReference type="ARBA" id="ARBA00022741"/>
    </source>
</evidence>
<evidence type="ECO:0000256" key="3">
    <source>
        <dbReference type="ARBA" id="ARBA00023015"/>
    </source>
</evidence>
<dbReference type="SUPFAM" id="SSF46689">
    <property type="entry name" value="Homeodomain-like"/>
    <property type="match status" value="1"/>
</dbReference>
<dbReference type="SMART" id="SM00382">
    <property type="entry name" value="AAA"/>
    <property type="match status" value="1"/>
</dbReference>
<dbReference type="PRINTS" id="PR01590">
    <property type="entry name" value="HTHFIS"/>
</dbReference>
<keyword evidence="5" id="KW-0804">Transcription</keyword>
<dbReference type="InterPro" id="IPR002197">
    <property type="entry name" value="HTH_Fis"/>
</dbReference>
<keyword evidence="3" id="KW-0805">Transcription regulation</keyword>
<dbReference type="CDD" id="cd00009">
    <property type="entry name" value="AAA"/>
    <property type="match status" value="1"/>
</dbReference>
<feature type="domain" description="Sigma-54 factor interaction" evidence="7">
    <location>
        <begin position="140"/>
        <end position="369"/>
    </location>
</feature>
<dbReference type="Proteomes" id="UP000019140">
    <property type="component" value="Unassembled WGS sequence"/>
</dbReference>
<sequence>MESLAVPQDTHQWLVPIAPELLVSVQSGEDPMIEAITPQLAAWVGEPAEALLGQPLHEVFETVLPVLAPVVERVFTTGEPVRNHRITFTDSQGTSHTAMLQASQRPGKLGRWGALVGLRLHELPSRRERGARLQRDLPGLIGRSAALLNTIHKIEIYGPTDAPVVITGETGTGKELAAHALHTVSQRNRQPFVAVNCAALSEELLESELFGHERGAFTSAVRSHRGRFERAHEGTLFLDEIGELPLRLQAKLLRVLEAGVIERVGGDREVNVDVRLISATNVSLERAVQAREFRLDLYHRLDVLRINMPPLRERLDDIPLLIEHFLAQLNEKYQRHVRGLTHDAIVLLQQYDWPGNIRELRNVLERVHVETLGDVIGRKAFMEWVEERSRFYPGSWDLQAREAARAERPALIPPYSGAVQPAPPMLHSGAGEVIDVVPQRLEPTAPLSPVTGSPSPVTGHIDVTPEPPQEITRERLERAFRQAAGNITQAAKLLGVHKATLYRRMKTLGITREDLEVQPSQASAQPNAGQEPVIS</sequence>
<dbReference type="GO" id="GO:0005524">
    <property type="term" value="F:ATP binding"/>
    <property type="evidence" value="ECO:0007669"/>
    <property type="project" value="UniProtKB-KW"/>
</dbReference>
<gene>
    <name evidence="8" type="ORF">ETSY2_02060</name>
</gene>
<dbReference type="PATRIC" id="fig|1429439.4.peg.359"/>
<dbReference type="Gene3D" id="3.40.50.300">
    <property type="entry name" value="P-loop containing nucleotide triphosphate hydrolases"/>
    <property type="match status" value="1"/>
</dbReference>
<keyword evidence="4" id="KW-0238">DNA-binding</keyword>
<dbReference type="PANTHER" id="PTHR32071">
    <property type="entry name" value="TRANSCRIPTIONAL REGULATORY PROTEIN"/>
    <property type="match status" value="1"/>
</dbReference>
<dbReference type="GO" id="GO:0043565">
    <property type="term" value="F:sequence-specific DNA binding"/>
    <property type="evidence" value="ECO:0007669"/>
    <property type="project" value="InterPro"/>
</dbReference>
<evidence type="ECO:0000256" key="5">
    <source>
        <dbReference type="ARBA" id="ARBA00023163"/>
    </source>
</evidence>
<dbReference type="EMBL" id="AZHX01000080">
    <property type="protein sequence ID" value="ETX08994.1"/>
    <property type="molecule type" value="Genomic_DNA"/>
</dbReference>
<proteinExistence type="predicted"/>
<keyword evidence="2" id="KW-0067">ATP-binding</keyword>
<dbReference type="InterPro" id="IPR002078">
    <property type="entry name" value="Sigma_54_int"/>
</dbReference>
<dbReference type="Pfam" id="PF25601">
    <property type="entry name" value="AAA_lid_14"/>
    <property type="match status" value="1"/>
</dbReference>
<dbReference type="Gene3D" id="1.10.10.60">
    <property type="entry name" value="Homeodomain-like"/>
    <property type="match status" value="1"/>
</dbReference>
<dbReference type="HOGENOM" id="CLU_000445_8_12_7"/>
<dbReference type="PROSITE" id="PS00676">
    <property type="entry name" value="SIGMA54_INTERACT_2"/>
    <property type="match status" value="1"/>
</dbReference>
<dbReference type="SUPFAM" id="SSF52540">
    <property type="entry name" value="P-loop containing nucleoside triphosphate hydrolases"/>
    <property type="match status" value="1"/>
</dbReference>
<keyword evidence="9" id="KW-1185">Reference proteome</keyword>
<comment type="caution">
    <text evidence="8">The sequence shown here is derived from an EMBL/GenBank/DDBJ whole genome shotgun (WGS) entry which is preliminary data.</text>
</comment>
<organism evidence="8 9">
    <name type="scientific">Candidatus Entotheonella gemina</name>
    <dbReference type="NCBI Taxonomy" id="1429439"/>
    <lineage>
        <taxon>Bacteria</taxon>
        <taxon>Pseudomonadati</taxon>
        <taxon>Nitrospinota/Tectimicrobiota group</taxon>
        <taxon>Candidatus Tectimicrobiota</taxon>
        <taxon>Candidatus Entotheonellia</taxon>
        <taxon>Candidatus Entotheonellales</taxon>
        <taxon>Candidatus Entotheonellaceae</taxon>
        <taxon>Candidatus Entotheonella</taxon>
    </lineage>
</organism>
<evidence type="ECO:0000256" key="2">
    <source>
        <dbReference type="ARBA" id="ARBA00022840"/>
    </source>
</evidence>
<evidence type="ECO:0000313" key="8">
    <source>
        <dbReference type="EMBL" id="ETX08994.1"/>
    </source>
</evidence>